<evidence type="ECO:0000313" key="7">
    <source>
        <dbReference type="EMBL" id="MBC5833986.1"/>
    </source>
</evidence>
<evidence type="ECO:0000256" key="4">
    <source>
        <dbReference type="ARBA" id="ARBA00022801"/>
    </source>
</evidence>
<dbReference type="InterPro" id="IPR026444">
    <property type="entry name" value="Secre_tail"/>
</dbReference>
<keyword evidence="8" id="KW-1185">Reference proteome</keyword>
<proteinExistence type="inferred from homology"/>
<dbReference type="EMBL" id="JACRUN010000001">
    <property type="protein sequence ID" value="MBC5833986.1"/>
    <property type="molecule type" value="Genomic_DNA"/>
</dbReference>
<evidence type="ECO:0000256" key="5">
    <source>
        <dbReference type="SAM" id="SignalP"/>
    </source>
</evidence>
<keyword evidence="4" id="KW-0378">Hydrolase</keyword>
<comment type="caution">
    <text evidence="7">The sequence shown here is derived from an EMBL/GenBank/DDBJ whole genome shotgun (WGS) entry which is preliminary data.</text>
</comment>
<feature type="chain" id="PRO_5046422423" evidence="5">
    <location>
        <begin position="23"/>
        <end position="372"/>
    </location>
</feature>
<evidence type="ECO:0000256" key="2">
    <source>
        <dbReference type="ARBA" id="ARBA00022722"/>
    </source>
</evidence>
<evidence type="ECO:0000313" key="8">
    <source>
        <dbReference type="Proteomes" id="UP000605990"/>
    </source>
</evidence>
<gene>
    <name evidence="7" type="ORF">H8R27_03730</name>
</gene>
<dbReference type="Pfam" id="PF04231">
    <property type="entry name" value="Endonuclease_1"/>
    <property type="match status" value="1"/>
</dbReference>
<dbReference type="SUPFAM" id="SSF54060">
    <property type="entry name" value="His-Me finger endonucleases"/>
    <property type="match status" value="1"/>
</dbReference>
<comment type="similarity">
    <text evidence="1">Belongs to the EndA/NucM nuclease family.</text>
</comment>
<protein>
    <submittedName>
        <fullName evidence="7">Endonuclease</fullName>
    </submittedName>
</protein>
<evidence type="ECO:0000259" key="6">
    <source>
        <dbReference type="Pfam" id="PF18962"/>
    </source>
</evidence>
<dbReference type="NCBIfam" id="TIGR04183">
    <property type="entry name" value="Por_Secre_tail"/>
    <property type="match status" value="1"/>
</dbReference>
<dbReference type="PANTHER" id="PTHR33607:SF2">
    <property type="entry name" value="ENDONUCLEASE-1"/>
    <property type="match status" value="1"/>
</dbReference>
<organism evidence="7 8">
    <name type="scientific">Flavobacterium bernardetii</name>
    <dbReference type="NCBI Taxonomy" id="2813823"/>
    <lineage>
        <taxon>Bacteria</taxon>
        <taxon>Pseudomonadati</taxon>
        <taxon>Bacteroidota</taxon>
        <taxon>Flavobacteriia</taxon>
        <taxon>Flavobacteriales</taxon>
        <taxon>Flavobacteriaceae</taxon>
        <taxon>Flavobacterium</taxon>
    </lineage>
</organism>
<dbReference type="PANTHER" id="PTHR33607">
    <property type="entry name" value="ENDONUCLEASE-1"/>
    <property type="match status" value="1"/>
</dbReference>
<keyword evidence="7" id="KW-0255">Endonuclease</keyword>
<keyword evidence="2" id="KW-0540">Nuclease</keyword>
<evidence type="ECO:0000256" key="3">
    <source>
        <dbReference type="ARBA" id="ARBA00022729"/>
    </source>
</evidence>
<feature type="domain" description="Secretion system C-terminal sorting" evidence="6">
    <location>
        <begin position="300"/>
        <end position="371"/>
    </location>
</feature>
<dbReference type="Pfam" id="PF18962">
    <property type="entry name" value="Por_Secre_tail"/>
    <property type="match status" value="1"/>
</dbReference>
<dbReference type="InterPro" id="IPR007346">
    <property type="entry name" value="Endonuclease-I"/>
</dbReference>
<dbReference type="Proteomes" id="UP000605990">
    <property type="component" value="Unassembled WGS sequence"/>
</dbReference>
<feature type="signal peptide" evidence="5">
    <location>
        <begin position="1"/>
        <end position="22"/>
    </location>
</feature>
<name>A0ABR7IW29_9FLAO</name>
<accession>A0ABR7IW29</accession>
<reference evidence="7 8" key="1">
    <citation type="submission" date="2020-08" db="EMBL/GenBank/DDBJ databases">
        <title>Description of novel Flavobacterium F-408 isolate.</title>
        <authorList>
            <person name="Saticioglu I.B."/>
            <person name="Duman M."/>
            <person name="Altun S."/>
        </authorList>
    </citation>
    <scope>NUCLEOTIDE SEQUENCE [LARGE SCALE GENOMIC DNA]</scope>
    <source>
        <strain evidence="7 8">F-408</strain>
    </source>
</reference>
<evidence type="ECO:0000256" key="1">
    <source>
        <dbReference type="ARBA" id="ARBA00006429"/>
    </source>
</evidence>
<sequence length="372" mass="41649">MKKYLLLILVAQLSFGQAGAPAAPYYNGFNWSQTGMTLKASLSALTISKHSIFLTYAEAENALRFTDLDTDDATNTNLLLLYGFSNNICTYVSETDFGISSDDNDHRRRNKNADSGDQNCAWNREHTYARALGTPSLTTNEADADVHHIRASDVARNGMRDNDRFFDGSGNSFETGILWYPGDEWKGDVARMMMYMYLRYGTQCLPTGVSQSGITTATNDSNMVQLFLEWNAEDPVSLYEDRRNTYLGNTSNTYAQGNRNPFIDNPYLATVIWGGPAAENRWPTVFLSSETFLADNAVSIYPNPTNTNEVEIFTTESITKLTLVNINGQIIKDIENPIFNQNTYKLNNLPQGFYFLQISAENGSLTKKIIVN</sequence>
<keyword evidence="3 5" id="KW-0732">Signal</keyword>
<dbReference type="RefSeq" id="WP_166125207.1">
    <property type="nucleotide sequence ID" value="NZ_JAANOQ010000001.1"/>
</dbReference>
<dbReference type="InterPro" id="IPR044925">
    <property type="entry name" value="His-Me_finger_sf"/>
</dbReference>
<dbReference type="GO" id="GO:0004519">
    <property type="term" value="F:endonuclease activity"/>
    <property type="evidence" value="ECO:0007669"/>
    <property type="project" value="UniProtKB-KW"/>
</dbReference>